<gene>
    <name evidence="2" type="ORF">O159_26830</name>
</gene>
<name>U3PAM3_LEIXC</name>
<dbReference type="eggNOG" id="COG0265">
    <property type="taxonomic scope" value="Bacteria"/>
</dbReference>
<dbReference type="EMBL" id="CP006734">
    <property type="protein sequence ID" value="AGW42589.1"/>
    <property type="molecule type" value="Genomic_DNA"/>
</dbReference>
<dbReference type="Gene3D" id="2.40.10.10">
    <property type="entry name" value="Trypsin-like serine proteases"/>
    <property type="match status" value="1"/>
</dbReference>
<feature type="region of interest" description="Disordered" evidence="1">
    <location>
        <begin position="1"/>
        <end position="53"/>
    </location>
</feature>
<protein>
    <submittedName>
        <fullName evidence="2">Uncharacterized protein</fullName>
    </submittedName>
</protein>
<dbReference type="STRING" id="1389489.O159_26830"/>
<dbReference type="HOGENOM" id="CLU_1169522_0_0_11"/>
<proteinExistence type="predicted"/>
<dbReference type="OrthoDB" id="5119760at2"/>
<evidence type="ECO:0000313" key="3">
    <source>
        <dbReference type="Proteomes" id="UP000016743"/>
    </source>
</evidence>
<evidence type="ECO:0000313" key="2">
    <source>
        <dbReference type="EMBL" id="AGW42589.1"/>
    </source>
</evidence>
<accession>U3PAM3</accession>
<feature type="compositionally biased region" description="Low complexity" evidence="1">
    <location>
        <begin position="23"/>
        <end position="34"/>
    </location>
</feature>
<dbReference type="AlphaFoldDB" id="U3PAM3"/>
<feature type="compositionally biased region" description="Low complexity" evidence="1">
    <location>
        <begin position="195"/>
        <end position="207"/>
    </location>
</feature>
<keyword evidence="3" id="KW-1185">Reference proteome</keyword>
<evidence type="ECO:0000256" key="1">
    <source>
        <dbReference type="SAM" id="MobiDB-lite"/>
    </source>
</evidence>
<dbReference type="InterPro" id="IPR043504">
    <property type="entry name" value="Peptidase_S1_PA_chymotrypsin"/>
</dbReference>
<reference evidence="2 3" key="1">
    <citation type="journal article" date="2013" name="Genome Announc.">
        <title>Complete Genome Sequence of Leifsonia xyli subsp. cynodontis Strain DSM46306, a Gram-Positive Bacterial Pathogen of Grasses.</title>
        <authorList>
            <person name="Monteiro-Vitorello C.B."/>
            <person name="Zerillo M.M."/>
            <person name="Van Sluys M.A."/>
            <person name="Camargo L.E."/>
            <person name="Kitajima J.P."/>
        </authorList>
    </citation>
    <scope>NUCLEOTIDE SEQUENCE [LARGE SCALE GENOMIC DNA]</scope>
    <source>
        <strain evidence="2 3">DSM 46306</strain>
    </source>
</reference>
<sequence length="237" mass="25209">MEDDATTAVESDASSTAEDDGSSDTAGDGSVSTSDVERERQMTPIKGGTELRFPDEKNCTAGMVLKKNGLWANLTSYRKAVRYVVTGGHCGSIGDPVIVANRTLGKVIWKSGISDLMLIRVLPSYYQTSHCGIGGSGAPNCIYFVHTHPLAVSRVLTDTLQARGLSSVPITEVRNGAPATGTFCTSGKTTGVNCTWTTTDLPRTSTTRLGERWPPPRRRPPSMTAIPAARSTTQSTV</sequence>
<feature type="region of interest" description="Disordered" evidence="1">
    <location>
        <begin position="195"/>
        <end position="237"/>
    </location>
</feature>
<dbReference type="KEGG" id="lxy:O159_26830"/>
<dbReference type="Proteomes" id="UP000016743">
    <property type="component" value="Chromosome"/>
</dbReference>
<dbReference type="RefSeq" id="WP_021756053.1">
    <property type="nucleotide sequence ID" value="NC_022438.1"/>
</dbReference>
<organism evidence="2 3">
    <name type="scientific">Leifsonia xyli subsp. cynodontis DSM 46306</name>
    <dbReference type="NCBI Taxonomy" id="1389489"/>
    <lineage>
        <taxon>Bacteria</taxon>
        <taxon>Bacillati</taxon>
        <taxon>Actinomycetota</taxon>
        <taxon>Actinomycetes</taxon>
        <taxon>Micrococcales</taxon>
        <taxon>Microbacteriaceae</taxon>
        <taxon>Leifsonia</taxon>
    </lineage>
</organism>
<dbReference type="PATRIC" id="fig|1389489.3.peg.2576"/>